<proteinExistence type="inferred from homology"/>
<protein>
    <submittedName>
        <fullName evidence="6">Glycoside hydrolase, catalytic domain</fullName>
    </submittedName>
</protein>
<gene>
    <name evidence="6" type="ORF">OT_ostta01g00940</name>
</gene>
<keyword evidence="2 6" id="KW-0378">Hydrolase</keyword>
<dbReference type="KEGG" id="ota:OT_ostta01g00940"/>
<evidence type="ECO:0000256" key="2">
    <source>
        <dbReference type="ARBA" id="ARBA00022801"/>
    </source>
</evidence>
<comment type="caution">
    <text evidence="6">The sequence shown here is derived from an EMBL/GenBank/DDBJ whole genome shotgun (WGS) entry which is preliminary data.</text>
</comment>
<feature type="compositionally biased region" description="Basic and acidic residues" evidence="4">
    <location>
        <begin position="739"/>
        <end position="751"/>
    </location>
</feature>
<dbReference type="GO" id="GO:0008422">
    <property type="term" value="F:beta-glucosidase activity"/>
    <property type="evidence" value="ECO:0007669"/>
    <property type="project" value="TreeGrafter"/>
</dbReference>
<dbReference type="AlphaFoldDB" id="A0A090LXA2"/>
<dbReference type="RefSeq" id="XP_003074152.2">
    <property type="nucleotide sequence ID" value="XM_003074106.2"/>
</dbReference>
<name>A0A090LXA2_OSTTA</name>
<feature type="region of interest" description="Disordered" evidence="4">
    <location>
        <begin position="733"/>
        <end position="831"/>
    </location>
</feature>
<organism evidence="6 7">
    <name type="scientific">Ostreococcus tauri</name>
    <name type="common">Marine green alga</name>
    <dbReference type="NCBI Taxonomy" id="70448"/>
    <lineage>
        <taxon>Eukaryota</taxon>
        <taxon>Viridiplantae</taxon>
        <taxon>Chlorophyta</taxon>
        <taxon>Mamiellophyceae</taxon>
        <taxon>Mamiellales</taxon>
        <taxon>Bathycoccaceae</taxon>
        <taxon>Ostreococcus</taxon>
    </lineage>
</organism>
<reference evidence="6 7" key="2">
    <citation type="journal article" date="2014" name="BMC Genomics">
        <title>An improved genome of the model marine alga Ostreococcus tauri unfolds by assessing Illumina de novo assemblies.</title>
        <authorList>
            <person name="Blanc-Mathieu R."/>
            <person name="Verhelst B."/>
            <person name="Derelle E."/>
            <person name="Rombauts S."/>
            <person name="Bouget F.Y."/>
            <person name="Carre I."/>
            <person name="Chateau A."/>
            <person name="Eyre-Walker A."/>
            <person name="Grimsley N."/>
            <person name="Moreau H."/>
            <person name="Piegu B."/>
            <person name="Rivals E."/>
            <person name="Schackwitz W."/>
            <person name="Van de Peer Y."/>
            <person name="Piganeau G."/>
        </authorList>
    </citation>
    <scope>NUCLEOTIDE SEQUENCE [LARGE SCALE GENOMIC DNA]</scope>
    <source>
        <strain evidence="7">OTTH 0595 / CCAP 157/2 / RCC745</strain>
    </source>
</reference>
<feature type="domain" description="Glycoside hydrolase family 5" evidence="5">
    <location>
        <begin position="248"/>
        <end position="344"/>
    </location>
</feature>
<dbReference type="InterPro" id="IPR001547">
    <property type="entry name" value="Glyco_hydro_5"/>
</dbReference>
<evidence type="ECO:0000256" key="1">
    <source>
        <dbReference type="ARBA" id="ARBA00005641"/>
    </source>
</evidence>
<evidence type="ECO:0000313" key="6">
    <source>
        <dbReference type="EMBL" id="CEF96530.1"/>
    </source>
</evidence>
<keyword evidence="7" id="KW-1185">Reference proteome</keyword>
<comment type="similarity">
    <text evidence="1">Belongs to the glycosyl hydrolase 5 (cellulase A) family.</text>
</comment>
<dbReference type="GeneID" id="9832452"/>
<feature type="compositionally biased region" description="Pro residues" evidence="4">
    <location>
        <begin position="807"/>
        <end position="824"/>
    </location>
</feature>
<evidence type="ECO:0000256" key="3">
    <source>
        <dbReference type="ARBA" id="ARBA00023295"/>
    </source>
</evidence>
<evidence type="ECO:0000256" key="4">
    <source>
        <dbReference type="SAM" id="MobiDB-lite"/>
    </source>
</evidence>
<keyword evidence="3" id="KW-0326">Glycosidase</keyword>
<dbReference type="EMBL" id="CAID01000001">
    <property type="protein sequence ID" value="CEF96530.1"/>
    <property type="molecule type" value="Genomic_DNA"/>
</dbReference>
<dbReference type="Proteomes" id="UP000009170">
    <property type="component" value="Unassembled WGS sequence"/>
</dbReference>
<feature type="compositionally biased region" description="Pro residues" evidence="4">
    <location>
        <begin position="144"/>
        <end position="154"/>
    </location>
</feature>
<dbReference type="InterPro" id="IPR050386">
    <property type="entry name" value="Glycosyl_hydrolase_5"/>
</dbReference>
<dbReference type="GO" id="GO:0005576">
    <property type="term" value="C:extracellular region"/>
    <property type="evidence" value="ECO:0007669"/>
    <property type="project" value="TreeGrafter"/>
</dbReference>
<feature type="compositionally biased region" description="Polar residues" evidence="4">
    <location>
        <begin position="763"/>
        <end position="778"/>
    </location>
</feature>
<dbReference type="GO" id="GO:0009986">
    <property type="term" value="C:cell surface"/>
    <property type="evidence" value="ECO:0007669"/>
    <property type="project" value="TreeGrafter"/>
</dbReference>
<dbReference type="PANTHER" id="PTHR31297:SF38">
    <property type="entry name" value="X8 DOMAIN-CONTAINING PROTEIN"/>
    <property type="match status" value="1"/>
</dbReference>
<dbReference type="OrthoDB" id="62120at2759"/>
<dbReference type="SUPFAM" id="SSF51445">
    <property type="entry name" value="(Trans)glycosidases"/>
    <property type="match status" value="1"/>
</dbReference>
<feature type="region of interest" description="Disordered" evidence="4">
    <location>
        <begin position="114"/>
        <end position="158"/>
    </location>
</feature>
<dbReference type="PANTHER" id="PTHR31297">
    <property type="entry name" value="GLUCAN ENDO-1,6-BETA-GLUCOSIDASE B"/>
    <property type="match status" value="1"/>
</dbReference>
<reference evidence="7" key="1">
    <citation type="journal article" date="2006" name="Proc. Natl. Acad. Sci. U.S.A.">
        <title>Genome analysis of the smallest free-living eukaryote Ostreococcus tauri unveils many unique features.</title>
        <authorList>
            <person name="Derelle E."/>
            <person name="Ferraz C."/>
            <person name="Rombauts S."/>
            <person name="Rouze P."/>
            <person name="Worden A.Z."/>
            <person name="Robbens S."/>
            <person name="Partensky F."/>
            <person name="Degroeve S."/>
            <person name="Echeynie S."/>
            <person name="Cooke R."/>
            <person name="Saeys Y."/>
            <person name="Wuyts J."/>
            <person name="Jabbari K."/>
            <person name="Bowler C."/>
            <person name="Panaud O."/>
            <person name="Piegu B."/>
            <person name="Ball S.G."/>
            <person name="Ral J.-P."/>
            <person name="Bouget F.-Y."/>
            <person name="Piganeau G."/>
            <person name="De Baets B."/>
            <person name="Picard A."/>
            <person name="Delseny M."/>
            <person name="Demaille J."/>
            <person name="Van de Peer Y."/>
            <person name="Moreau H."/>
        </authorList>
    </citation>
    <scope>NUCLEOTIDE SEQUENCE [LARGE SCALE GENOMIC DNA]</scope>
    <source>
        <strain evidence="7">OTTH 0595 / CCAP 157/2 / RCC745</strain>
    </source>
</reference>
<sequence>MANERSGLIADARLGVGAYGVPRGTKPRRGRLYGPFGDADVAGEVRGGVGDGRASASTRARSSGRHAWLCAAPLALLALALGVRVLASVAPEEIERVRGVGGWWPPWRRHASHARWPGRESGVNATTPEATFANGTRANQTTSSPPPLASPAPAPVATSSPWGTWAGTETIEHANMPKFESGQSLGVALNGWLHLEEWFFSQGASHAVAADIREENGVAFPPMFPDATSLGFQWASEGDLVRKLVDHYGQKSAVGAFTAHRAQYITDDDLIEIASQGIKIVRLPVSWAVFARDPATVARGGERVLVDPVYPDRLFVNMAGADLDHVVERIRNAGLKVMIDLHNMPGGSAAGSYNGVFPHPPMMFARSDLQRTGLLVVRNMLKWFKALPADSRLAVHGMQLLNEPGHLLPEQRSAVLSWLSSAIQAYKDDVVGVNGVNPAERVPFLYVNLIETMGMNVADMAAWMRTQFTPRELEQWAVLDVHNYFAWSSLTGCDGGCQFSCRDSPAVVGQRVAEHAEEWAKTFRLAAKTYGVQNTACSEWSLATLADSSRMCSNREILDVMFQRQVQVYRSAEIQSFFWGWKMPHGGPHTKAWSLKDYLSSSTGKQDEPEHELVPHGVALESTLAMPEGSSKEDRDRLIRAYSNFPEKEDELEDGPDTVKLRMKDILHLIQEAAHNTGVAAIGHGGSRTAKTGAAEAAAEDYLRASSKLKEIVDTGAYDEDDDAEIVVVHHRKGQPEVSNHDNEHKEEIPTERNVVPAPTASVAPNISSTPPRENATSAVGAKDEAEKPSTKSGSIESLFDESKTQPPSPPPPMPPPPPNPPKPPSKEVLEAHKKAADTLSELDFSSNTANIDEQMLSSM</sequence>
<evidence type="ECO:0000259" key="5">
    <source>
        <dbReference type="Pfam" id="PF00150"/>
    </source>
</evidence>
<accession>A0A090LXA2</accession>
<dbReference type="InterPro" id="IPR017853">
    <property type="entry name" value="GH"/>
</dbReference>
<feature type="compositionally biased region" description="Polar residues" evidence="4">
    <location>
        <begin position="123"/>
        <end position="140"/>
    </location>
</feature>
<dbReference type="GO" id="GO:0009251">
    <property type="term" value="P:glucan catabolic process"/>
    <property type="evidence" value="ECO:0007669"/>
    <property type="project" value="TreeGrafter"/>
</dbReference>
<dbReference type="Gene3D" id="3.20.20.80">
    <property type="entry name" value="Glycosidases"/>
    <property type="match status" value="1"/>
</dbReference>
<dbReference type="Pfam" id="PF00150">
    <property type="entry name" value="Cellulase"/>
    <property type="match status" value="1"/>
</dbReference>
<evidence type="ECO:0000313" key="7">
    <source>
        <dbReference type="Proteomes" id="UP000009170"/>
    </source>
</evidence>
<dbReference type="InParanoid" id="A0A090LXA2"/>